<proteinExistence type="predicted"/>
<comment type="subcellular location">
    <subcellularLocation>
        <location evidence="1">Nucleus</location>
    </subcellularLocation>
</comment>
<evidence type="ECO:0000256" key="1">
    <source>
        <dbReference type="ARBA" id="ARBA00004123"/>
    </source>
</evidence>
<dbReference type="InterPro" id="IPR027074">
    <property type="entry name" value="Integrator_9su"/>
</dbReference>
<keyword evidence="2" id="KW-0539">Nucleus</keyword>
<dbReference type="PANTHER" id="PTHR46094:SF1">
    <property type="entry name" value="INTEGRATOR COMPLEX SUBUNIT 9"/>
    <property type="match status" value="1"/>
</dbReference>
<evidence type="ECO:0000256" key="2">
    <source>
        <dbReference type="ARBA" id="ARBA00023242"/>
    </source>
</evidence>
<evidence type="ECO:0000313" key="3">
    <source>
        <dbReference type="EMBL" id="KAK8961789.1"/>
    </source>
</evidence>
<sequence length="153" mass="17148">MLKPKLVLVHEDLRHICTSRGGKNSFPFLFYLMTSTLHALNLKDDYGGRLMTDLAARLQPRRLTSKEMAIPRFRAKVVLNQGRVLVVCPKKPWGYVDVVQLLAALKKGMNCLIAKNDEVTVLNDSSRSVRILVSEEAVIETSAARTIICTLIL</sequence>
<dbReference type="EMBL" id="JBBWWR010000009">
    <property type="protein sequence ID" value="KAK8961789.1"/>
    <property type="molecule type" value="Genomic_DNA"/>
</dbReference>
<dbReference type="PANTHER" id="PTHR46094">
    <property type="entry name" value="INTEGRATOR COMPLEX SUBUNIT 9"/>
    <property type="match status" value="1"/>
</dbReference>
<comment type="caution">
    <text evidence="3">The sequence shown here is derived from an EMBL/GenBank/DDBJ whole genome shotgun (WGS) entry which is preliminary data.</text>
</comment>
<keyword evidence="4" id="KW-1185">Reference proteome</keyword>
<accession>A0ABR2MDT4</accession>
<reference evidence="3 4" key="1">
    <citation type="journal article" date="2022" name="Nat. Plants">
        <title>Genomes of leafy and leafless Platanthera orchids illuminate the evolution of mycoheterotrophy.</title>
        <authorList>
            <person name="Li M.H."/>
            <person name="Liu K.W."/>
            <person name="Li Z."/>
            <person name="Lu H.C."/>
            <person name="Ye Q.L."/>
            <person name="Zhang D."/>
            <person name="Wang J.Y."/>
            <person name="Li Y.F."/>
            <person name="Zhong Z.M."/>
            <person name="Liu X."/>
            <person name="Yu X."/>
            <person name="Liu D.K."/>
            <person name="Tu X.D."/>
            <person name="Liu B."/>
            <person name="Hao Y."/>
            <person name="Liao X.Y."/>
            <person name="Jiang Y.T."/>
            <person name="Sun W.H."/>
            <person name="Chen J."/>
            <person name="Chen Y.Q."/>
            <person name="Ai Y."/>
            <person name="Zhai J.W."/>
            <person name="Wu S.S."/>
            <person name="Zhou Z."/>
            <person name="Hsiao Y.Y."/>
            <person name="Wu W.L."/>
            <person name="Chen Y.Y."/>
            <person name="Lin Y.F."/>
            <person name="Hsu J.L."/>
            <person name="Li C.Y."/>
            <person name="Wang Z.W."/>
            <person name="Zhao X."/>
            <person name="Zhong W.Y."/>
            <person name="Ma X.K."/>
            <person name="Ma L."/>
            <person name="Huang J."/>
            <person name="Chen G.Z."/>
            <person name="Huang M.Z."/>
            <person name="Huang L."/>
            <person name="Peng D.H."/>
            <person name="Luo Y.B."/>
            <person name="Zou S.Q."/>
            <person name="Chen S.P."/>
            <person name="Lan S."/>
            <person name="Tsai W.C."/>
            <person name="Van de Peer Y."/>
            <person name="Liu Z.J."/>
        </authorList>
    </citation>
    <scope>NUCLEOTIDE SEQUENCE [LARGE SCALE GENOMIC DNA]</scope>
    <source>
        <strain evidence="3">Lor288</strain>
    </source>
</reference>
<gene>
    <name evidence="3" type="ORF">KSP40_PGU013942</name>
</gene>
<organism evidence="3 4">
    <name type="scientific">Platanthera guangdongensis</name>
    <dbReference type="NCBI Taxonomy" id="2320717"/>
    <lineage>
        <taxon>Eukaryota</taxon>
        <taxon>Viridiplantae</taxon>
        <taxon>Streptophyta</taxon>
        <taxon>Embryophyta</taxon>
        <taxon>Tracheophyta</taxon>
        <taxon>Spermatophyta</taxon>
        <taxon>Magnoliopsida</taxon>
        <taxon>Liliopsida</taxon>
        <taxon>Asparagales</taxon>
        <taxon>Orchidaceae</taxon>
        <taxon>Orchidoideae</taxon>
        <taxon>Orchideae</taxon>
        <taxon>Orchidinae</taxon>
        <taxon>Platanthera</taxon>
    </lineage>
</organism>
<evidence type="ECO:0000313" key="4">
    <source>
        <dbReference type="Proteomes" id="UP001412067"/>
    </source>
</evidence>
<dbReference type="Proteomes" id="UP001412067">
    <property type="component" value="Unassembled WGS sequence"/>
</dbReference>
<protein>
    <submittedName>
        <fullName evidence="3">Uncharacterized protein</fullName>
    </submittedName>
</protein>
<name>A0ABR2MDT4_9ASPA</name>